<evidence type="ECO:0000313" key="2">
    <source>
        <dbReference type="EMBL" id="GBN15195.1"/>
    </source>
</evidence>
<dbReference type="OrthoDB" id="6434509at2759"/>
<comment type="caution">
    <text evidence="2">The sequence shown here is derived from an EMBL/GenBank/DDBJ whole genome shotgun (WGS) entry which is preliminary data.</text>
</comment>
<dbReference type="InterPro" id="IPR029526">
    <property type="entry name" value="PGBD"/>
</dbReference>
<name>A0A4Y2LK84_ARAVE</name>
<accession>A0A4Y2LK84</accession>
<proteinExistence type="predicted"/>
<keyword evidence="3" id="KW-1185">Reference proteome</keyword>
<dbReference type="GO" id="GO:0043565">
    <property type="term" value="F:sequence-specific DNA binding"/>
    <property type="evidence" value="ECO:0007669"/>
    <property type="project" value="TreeGrafter"/>
</dbReference>
<evidence type="ECO:0000313" key="3">
    <source>
        <dbReference type="Proteomes" id="UP000499080"/>
    </source>
</evidence>
<sequence length="121" mass="14499">MFFHFSSNRRTCIPGPDFMACDAYMRRFIGILLLTGYQSLTQEEVYWSLDKDISVPIVRDSMSCLQYRNMKKNLHLVYNSQINNSDKLHKVRLYLNLQNRKFQQFGIFLHDFSIDEQMIPY</sequence>
<dbReference type="PANTHER" id="PTHR47055">
    <property type="entry name" value="DDE_TNP_1_7 DOMAIN-CONTAINING PROTEIN"/>
    <property type="match status" value="1"/>
</dbReference>
<dbReference type="PANTHER" id="PTHR47055:SF3">
    <property type="entry name" value="PHORBOL-ESTER_DAG-TYPE DOMAIN-CONTAINING PROTEIN"/>
    <property type="match status" value="1"/>
</dbReference>
<dbReference type="EMBL" id="BGPR01005996">
    <property type="protein sequence ID" value="GBN15195.1"/>
    <property type="molecule type" value="Genomic_DNA"/>
</dbReference>
<dbReference type="AlphaFoldDB" id="A0A4Y2LK84"/>
<feature type="domain" description="PiggyBac transposable element-derived protein" evidence="1">
    <location>
        <begin position="25"/>
        <end position="120"/>
    </location>
</feature>
<gene>
    <name evidence="2" type="ORF">AVEN_259397_1</name>
</gene>
<dbReference type="Pfam" id="PF13843">
    <property type="entry name" value="DDE_Tnp_1_7"/>
    <property type="match status" value="1"/>
</dbReference>
<reference evidence="2 3" key="1">
    <citation type="journal article" date="2019" name="Sci. Rep.">
        <title>Orb-weaving spider Araneus ventricosus genome elucidates the spidroin gene catalogue.</title>
        <authorList>
            <person name="Kono N."/>
            <person name="Nakamura H."/>
            <person name="Ohtoshi R."/>
            <person name="Moran D.A.P."/>
            <person name="Shinohara A."/>
            <person name="Yoshida Y."/>
            <person name="Fujiwara M."/>
            <person name="Mori M."/>
            <person name="Tomita M."/>
            <person name="Arakawa K."/>
        </authorList>
    </citation>
    <scope>NUCLEOTIDE SEQUENCE [LARGE SCALE GENOMIC DNA]</scope>
</reference>
<dbReference type="InterPro" id="IPR052638">
    <property type="entry name" value="PiggyBac_TE-derived"/>
</dbReference>
<evidence type="ECO:0000259" key="1">
    <source>
        <dbReference type="Pfam" id="PF13843"/>
    </source>
</evidence>
<organism evidence="2 3">
    <name type="scientific">Araneus ventricosus</name>
    <name type="common">Orbweaver spider</name>
    <name type="synonym">Epeira ventricosa</name>
    <dbReference type="NCBI Taxonomy" id="182803"/>
    <lineage>
        <taxon>Eukaryota</taxon>
        <taxon>Metazoa</taxon>
        <taxon>Ecdysozoa</taxon>
        <taxon>Arthropoda</taxon>
        <taxon>Chelicerata</taxon>
        <taxon>Arachnida</taxon>
        <taxon>Araneae</taxon>
        <taxon>Araneomorphae</taxon>
        <taxon>Entelegynae</taxon>
        <taxon>Araneoidea</taxon>
        <taxon>Araneidae</taxon>
        <taxon>Araneus</taxon>
    </lineage>
</organism>
<protein>
    <recommendedName>
        <fullName evidence="1">PiggyBac transposable element-derived protein domain-containing protein</fullName>
    </recommendedName>
</protein>
<dbReference type="Proteomes" id="UP000499080">
    <property type="component" value="Unassembled WGS sequence"/>
</dbReference>